<feature type="region of interest" description="Disordered" evidence="1">
    <location>
        <begin position="50"/>
        <end position="202"/>
    </location>
</feature>
<accession>A0ABR0JD25</accession>
<feature type="compositionally biased region" description="Polar residues" evidence="1">
    <location>
        <begin position="255"/>
        <end position="271"/>
    </location>
</feature>
<feature type="compositionally biased region" description="Polar residues" evidence="1">
    <location>
        <begin position="146"/>
        <end position="182"/>
    </location>
</feature>
<reference evidence="2 3" key="1">
    <citation type="submission" date="2023-08" db="EMBL/GenBank/DDBJ databases">
        <title>Black Yeasts Isolated from many extreme environments.</title>
        <authorList>
            <person name="Coleine C."/>
            <person name="Stajich J.E."/>
            <person name="Selbmann L."/>
        </authorList>
    </citation>
    <scope>NUCLEOTIDE SEQUENCE [LARGE SCALE GENOMIC DNA]</scope>
    <source>
        <strain evidence="2 3">CCFEE 6328</strain>
    </source>
</reference>
<comment type="caution">
    <text evidence="2">The sequence shown here is derived from an EMBL/GenBank/DDBJ whole genome shotgun (WGS) entry which is preliminary data.</text>
</comment>
<dbReference type="Proteomes" id="UP001345691">
    <property type="component" value="Unassembled WGS sequence"/>
</dbReference>
<gene>
    <name evidence="2" type="ORF">LTR69_004992</name>
</gene>
<evidence type="ECO:0000313" key="2">
    <source>
        <dbReference type="EMBL" id="KAK5061809.1"/>
    </source>
</evidence>
<protein>
    <submittedName>
        <fullName evidence="2">Uncharacterized protein</fullName>
    </submittedName>
</protein>
<evidence type="ECO:0000256" key="1">
    <source>
        <dbReference type="SAM" id="MobiDB-lite"/>
    </source>
</evidence>
<feature type="compositionally biased region" description="Low complexity" evidence="1">
    <location>
        <begin position="188"/>
        <end position="199"/>
    </location>
</feature>
<dbReference type="EMBL" id="JAVRRF010000009">
    <property type="protein sequence ID" value="KAK5061809.1"/>
    <property type="molecule type" value="Genomic_DNA"/>
</dbReference>
<feature type="compositionally biased region" description="Pro residues" evidence="1">
    <location>
        <begin position="240"/>
        <end position="252"/>
    </location>
</feature>
<evidence type="ECO:0000313" key="3">
    <source>
        <dbReference type="Proteomes" id="UP001345691"/>
    </source>
</evidence>
<feature type="region of interest" description="Disordered" evidence="1">
    <location>
        <begin position="234"/>
        <end position="278"/>
    </location>
</feature>
<feature type="compositionally biased region" description="Polar residues" evidence="1">
    <location>
        <begin position="109"/>
        <end position="128"/>
    </location>
</feature>
<keyword evidence="3" id="KW-1185">Reference proteome</keyword>
<sequence>MTSLIFGSIYMGHKTIMKHKRDKQRQKNYERWEGLRDDYDDQRKITRESRSLDIQRTGGSSFGDDTDRPIVTLRDQQEAGDARGAWRPQETEDGPASRIPITDNRRSSVEVTSGSNLRPLTGHKTGTTWDEGLPQPLRVARRNWDDYQSPSANVSRSSSLRNASGVDTPNDRLSVNTPSASRKPSPLPELAAPATAPQPHASRAFSVPAELPHYESIEPIQNERPGGMMAELIELGDSSRPPPYSSQQPPPQSFAGYQSNPYGFQAPTGQPANGGMQEWWNQPRYDGVVTSTVVL</sequence>
<name>A0ABR0JD25_9EURO</name>
<proteinExistence type="predicted"/>
<organism evidence="2 3">
    <name type="scientific">Exophiala sideris</name>
    <dbReference type="NCBI Taxonomy" id="1016849"/>
    <lineage>
        <taxon>Eukaryota</taxon>
        <taxon>Fungi</taxon>
        <taxon>Dikarya</taxon>
        <taxon>Ascomycota</taxon>
        <taxon>Pezizomycotina</taxon>
        <taxon>Eurotiomycetes</taxon>
        <taxon>Chaetothyriomycetidae</taxon>
        <taxon>Chaetothyriales</taxon>
        <taxon>Herpotrichiellaceae</taxon>
        <taxon>Exophiala</taxon>
    </lineage>
</organism>